<dbReference type="InterPro" id="IPR006315">
    <property type="entry name" value="OM_autotransptr_brl_dom"/>
</dbReference>
<evidence type="ECO:0000256" key="1">
    <source>
        <dbReference type="ARBA" id="ARBA00022729"/>
    </source>
</evidence>
<evidence type="ECO:0000259" key="3">
    <source>
        <dbReference type="PROSITE" id="PS51208"/>
    </source>
</evidence>
<dbReference type="Pfam" id="PF03212">
    <property type="entry name" value="Pertactin"/>
    <property type="match status" value="1"/>
</dbReference>
<gene>
    <name evidence="4" type="ORF">IAD20_03650</name>
</gene>
<dbReference type="SUPFAM" id="SSF51126">
    <property type="entry name" value="Pectin lyase-like"/>
    <property type="match status" value="1"/>
</dbReference>
<dbReference type="SMART" id="SM00869">
    <property type="entry name" value="Autotransporter"/>
    <property type="match status" value="1"/>
</dbReference>
<keyword evidence="1 2" id="KW-0732">Signal</keyword>
<dbReference type="PANTHER" id="PTHR35037">
    <property type="entry name" value="C-TERMINAL REGION OF AIDA-LIKE PROTEIN"/>
    <property type="match status" value="1"/>
</dbReference>
<dbReference type="Gene3D" id="2.40.128.130">
    <property type="entry name" value="Autotransporter beta-domain"/>
    <property type="match status" value="1"/>
</dbReference>
<dbReference type="InterPro" id="IPR036709">
    <property type="entry name" value="Autotransporte_beta_dom_sf"/>
</dbReference>
<evidence type="ECO:0000256" key="2">
    <source>
        <dbReference type="SAM" id="SignalP"/>
    </source>
</evidence>
<dbReference type="PANTHER" id="PTHR35037:SF7">
    <property type="entry name" value="AUTOTRANSPORTER"/>
    <property type="match status" value="1"/>
</dbReference>
<dbReference type="SUPFAM" id="SSF103515">
    <property type="entry name" value="Autotransporter"/>
    <property type="match status" value="1"/>
</dbReference>
<dbReference type="GO" id="GO:0019867">
    <property type="term" value="C:outer membrane"/>
    <property type="evidence" value="ECO:0007669"/>
    <property type="project" value="InterPro"/>
</dbReference>
<comment type="caution">
    <text evidence="4">The sequence shown here is derived from an EMBL/GenBank/DDBJ whole genome shotgun (WGS) entry which is preliminary data.</text>
</comment>
<organism evidence="4 5">
    <name type="scientific">Candidatus Scatocola faecipullorum</name>
    <dbReference type="NCBI Taxonomy" id="2840917"/>
    <lineage>
        <taxon>Bacteria</taxon>
        <taxon>Pseudomonadati</taxon>
        <taxon>Pseudomonadota</taxon>
        <taxon>Alphaproteobacteria</taxon>
        <taxon>Rhodospirillales</taxon>
        <taxon>Rhodospirillaceae</taxon>
        <taxon>Rhodospirillaceae incertae sedis</taxon>
        <taxon>Candidatus Scatocola</taxon>
    </lineage>
</organism>
<dbReference type="InterPro" id="IPR012332">
    <property type="entry name" value="Autotransporter_pectin_lyase_C"/>
</dbReference>
<dbReference type="InterPro" id="IPR011050">
    <property type="entry name" value="Pectin_lyase_fold/virulence"/>
</dbReference>
<dbReference type="NCBIfam" id="TIGR04415">
    <property type="entry name" value="O_hepto_targRPT"/>
    <property type="match status" value="1"/>
</dbReference>
<dbReference type="PRINTS" id="PR01484">
    <property type="entry name" value="PRTACTNFAMLY"/>
</dbReference>
<dbReference type="Pfam" id="PF03797">
    <property type="entry name" value="Autotransporter"/>
    <property type="match status" value="1"/>
</dbReference>
<sequence length="726" mass="77882">MRIWQLSLYGIAAAGISTAAAADIPAGTTETGGSVSRGDVQNVFGTAVDFAVHGTQNIMSGGESQNSEIYSYGRQVVEAGGISVKTQVFNNAIQTVGGRAEQTLINYGKQEVEAGGLALNSTLRNGILNVKSGGTAQGASLQRGTETVYGTDIDAVIGSRGTQEIKSGGTAEGTKINSGGSQYVETGGISRGAVIDGGYQLVEGTAENSVMYDGSQIVDGGRLSEGTVNGGGLSFSSGGRGENIVLNDGGVIAFENSSLAGMTVNGGNLLVSGGAEISDLSQTGGSTLLEEGSVVSGTTRLTGGELKVQGAAEIPDLELAGARVDLVADNQYSKLTIGRLNGEGNFYLNSEVAASHSDELEVQNGHGSFGIAMTDRSYEEVFPDKVHIVQDNGGDAEFHLLGGAVDIGAYRYDLHHEGGEWVLERTSQSTDTAVLSRNAYSAVNSVFVAQMETMNNRFDELHYYRDNGLWIKGGLREMKLHFKDASRSRVNTTTTQIGYDFKLPQQKFDYWLAGVTAGFTDSRQKFDRSGWADGDTMSLGIYSSLMTRNKYFVDVTANYYWHDQKLKSYLPHGADVDGKYKVNGWSLAAETGKRWRLDGGWFAEPHLKMKYISLGNMEHRTSHNTRIKGRGATSLEGRLGASAGYVWDRNEVFVELNLVEEFNGRSKIDVAGVTMKEDISDTMYEIGAGMKFQPAEHLSSYVKVSTLLGDKVEIPVDFNLGVRYEF</sequence>
<dbReference type="EMBL" id="DVNC01000027">
    <property type="protein sequence ID" value="HIU53157.1"/>
    <property type="molecule type" value="Genomic_DNA"/>
</dbReference>
<dbReference type="Proteomes" id="UP000824107">
    <property type="component" value="Unassembled WGS sequence"/>
</dbReference>
<dbReference type="InterPro" id="IPR003991">
    <property type="entry name" value="Pertactin_virulence_factor"/>
</dbReference>
<dbReference type="AlphaFoldDB" id="A0A9D1M3X3"/>
<dbReference type="NCBIfam" id="TIGR01414">
    <property type="entry name" value="autotrans_barl"/>
    <property type="match status" value="1"/>
</dbReference>
<protein>
    <submittedName>
        <fullName evidence="4">Autotransporter outer membrane beta-barrel domain-containing protein</fullName>
    </submittedName>
</protein>
<accession>A0A9D1M3X3</accession>
<feature type="signal peptide" evidence="2">
    <location>
        <begin position="1"/>
        <end position="21"/>
    </location>
</feature>
<evidence type="ECO:0000313" key="4">
    <source>
        <dbReference type="EMBL" id="HIU53157.1"/>
    </source>
</evidence>
<reference evidence="4" key="2">
    <citation type="journal article" date="2021" name="PeerJ">
        <title>Extensive microbial diversity within the chicken gut microbiome revealed by metagenomics and culture.</title>
        <authorList>
            <person name="Gilroy R."/>
            <person name="Ravi A."/>
            <person name="Getino M."/>
            <person name="Pursley I."/>
            <person name="Horton D.L."/>
            <person name="Alikhan N.F."/>
            <person name="Baker D."/>
            <person name="Gharbi K."/>
            <person name="Hall N."/>
            <person name="Watson M."/>
            <person name="Adriaenssens E.M."/>
            <person name="Foster-Nyarko E."/>
            <person name="Jarju S."/>
            <person name="Secka A."/>
            <person name="Antonio M."/>
            <person name="Oren A."/>
            <person name="Chaudhuri R.R."/>
            <person name="La Ragione R."/>
            <person name="Hildebrand F."/>
            <person name="Pallen M.J."/>
        </authorList>
    </citation>
    <scope>NUCLEOTIDE SEQUENCE</scope>
    <source>
        <strain evidence="4">ChiW3-316</strain>
    </source>
</reference>
<feature type="chain" id="PRO_5038701814" evidence="2">
    <location>
        <begin position="22"/>
        <end position="726"/>
    </location>
</feature>
<evidence type="ECO:0000313" key="5">
    <source>
        <dbReference type="Proteomes" id="UP000824107"/>
    </source>
</evidence>
<dbReference type="InterPro" id="IPR004899">
    <property type="entry name" value="Pertactin_central"/>
</dbReference>
<name>A0A9D1M3X3_9PROT</name>
<dbReference type="Gene3D" id="2.160.20.20">
    <property type="match status" value="1"/>
</dbReference>
<proteinExistence type="predicted"/>
<reference evidence="4" key="1">
    <citation type="submission" date="2020-10" db="EMBL/GenBank/DDBJ databases">
        <authorList>
            <person name="Gilroy R."/>
        </authorList>
    </citation>
    <scope>NUCLEOTIDE SEQUENCE</scope>
    <source>
        <strain evidence="4">ChiW3-316</strain>
    </source>
</reference>
<dbReference type="PROSITE" id="PS51208">
    <property type="entry name" value="AUTOTRANSPORTER"/>
    <property type="match status" value="1"/>
</dbReference>
<dbReference type="InterPro" id="IPR005546">
    <property type="entry name" value="Autotransporte_beta"/>
</dbReference>
<dbReference type="InterPro" id="IPR030930">
    <property type="entry name" value="AIDA"/>
</dbReference>
<feature type="domain" description="Autotransporter" evidence="3">
    <location>
        <begin position="462"/>
        <end position="726"/>
    </location>
</feature>
<dbReference type="InterPro" id="IPR051551">
    <property type="entry name" value="Autotransporter_adhesion"/>
</dbReference>